<evidence type="ECO:0000256" key="1">
    <source>
        <dbReference type="SAM" id="MobiDB-lite"/>
    </source>
</evidence>
<feature type="region of interest" description="Disordered" evidence="1">
    <location>
        <begin position="48"/>
        <end position="81"/>
    </location>
</feature>
<protein>
    <submittedName>
        <fullName evidence="2">Uncharacterized protein</fullName>
    </submittedName>
</protein>
<evidence type="ECO:0000313" key="3">
    <source>
        <dbReference type="Proteomes" id="UP000239757"/>
    </source>
</evidence>
<evidence type="ECO:0000313" key="2">
    <source>
        <dbReference type="EMBL" id="PPS13533.1"/>
    </source>
</evidence>
<dbReference type="EMBL" id="KZ663340">
    <property type="protein sequence ID" value="PPS13533.1"/>
    <property type="molecule type" value="Genomic_DNA"/>
</dbReference>
<dbReference type="OrthoDB" id="10500993at2759"/>
<dbReference type="Proteomes" id="UP000239757">
    <property type="component" value="Unassembled WGS sequence"/>
</dbReference>
<accession>A0A2P5YD40</accession>
<sequence>MEGLACEVAVERQSKKATQVEVKRITAEHTAILEKIIREYFYLEEDPSGNEDVAPSIANNDVAPFDNSNQGVDGAYGNNIS</sequence>
<proteinExistence type="predicted"/>
<gene>
    <name evidence="2" type="ORF">GOBAR_AA07047</name>
</gene>
<reference evidence="2 3" key="1">
    <citation type="submission" date="2015-01" db="EMBL/GenBank/DDBJ databases">
        <title>Genome of allotetraploid Gossypium barbadense reveals genomic plasticity and fiber elongation in cotton evolution.</title>
        <authorList>
            <person name="Chen X."/>
            <person name="Liu X."/>
            <person name="Zhao B."/>
            <person name="Zheng H."/>
            <person name="Hu Y."/>
            <person name="Lu G."/>
            <person name="Yang C."/>
            <person name="Chen J."/>
            <person name="Shan C."/>
            <person name="Zhang L."/>
            <person name="Zhou Y."/>
            <person name="Wang L."/>
            <person name="Guo W."/>
            <person name="Bai Y."/>
            <person name="Ruan J."/>
            <person name="Shangguan X."/>
            <person name="Mao Y."/>
            <person name="Jiang J."/>
            <person name="Zhu Y."/>
            <person name="Lei J."/>
            <person name="Kang H."/>
            <person name="Chen S."/>
            <person name="He X."/>
            <person name="Wang R."/>
            <person name="Wang Y."/>
            <person name="Chen J."/>
            <person name="Wang L."/>
            <person name="Yu S."/>
            <person name="Wang B."/>
            <person name="Wei J."/>
            <person name="Song S."/>
            <person name="Lu X."/>
            <person name="Gao Z."/>
            <person name="Gu W."/>
            <person name="Deng X."/>
            <person name="Ma D."/>
            <person name="Wang S."/>
            <person name="Liang W."/>
            <person name="Fang L."/>
            <person name="Cai C."/>
            <person name="Zhu X."/>
            <person name="Zhou B."/>
            <person name="Zhang Y."/>
            <person name="Chen Z."/>
            <person name="Xu S."/>
            <person name="Zhu R."/>
            <person name="Wang S."/>
            <person name="Zhang T."/>
            <person name="Zhao G."/>
        </authorList>
    </citation>
    <scope>NUCLEOTIDE SEQUENCE [LARGE SCALE GENOMIC DNA]</scope>
    <source>
        <strain evidence="3">cv. Xinhai21</strain>
        <tissue evidence="2">Leaf</tissue>
    </source>
</reference>
<organism evidence="2 3">
    <name type="scientific">Gossypium barbadense</name>
    <name type="common">Sea Island cotton</name>
    <name type="synonym">Hibiscus barbadensis</name>
    <dbReference type="NCBI Taxonomy" id="3634"/>
    <lineage>
        <taxon>Eukaryota</taxon>
        <taxon>Viridiplantae</taxon>
        <taxon>Streptophyta</taxon>
        <taxon>Embryophyta</taxon>
        <taxon>Tracheophyta</taxon>
        <taxon>Spermatophyta</taxon>
        <taxon>Magnoliopsida</taxon>
        <taxon>eudicotyledons</taxon>
        <taxon>Gunneridae</taxon>
        <taxon>Pentapetalae</taxon>
        <taxon>rosids</taxon>
        <taxon>malvids</taxon>
        <taxon>Malvales</taxon>
        <taxon>Malvaceae</taxon>
        <taxon>Malvoideae</taxon>
        <taxon>Gossypium</taxon>
    </lineage>
</organism>
<dbReference type="AlphaFoldDB" id="A0A2P5YD40"/>
<name>A0A2P5YD40_GOSBA</name>